<dbReference type="AlphaFoldDB" id="A0A9X8UJY1"/>
<dbReference type="InterPro" id="IPR003439">
    <property type="entry name" value="ABC_transporter-like_ATP-bd"/>
</dbReference>
<dbReference type="Pfam" id="PF00005">
    <property type="entry name" value="ABC_tran"/>
    <property type="match status" value="2"/>
</dbReference>
<evidence type="ECO:0000313" key="5">
    <source>
        <dbReference type="Proteomes" id="UP000294682"/>
    </source>
</evidence>
<dbReference type="Proteomes" id="UP000294682">
    <property type="component" value="Unassembled WGS sequence"/>
</dbReference>
<dbReference type="InterPro" id="IPR027417">
    <property type="entry name" value="P-loop_NTPase"/>
</dbReference>
<dbReference type="RefSeq" id="WP_132084159.1">
    <property type="nucleotide sequence ID" value="NZ_SLUK01000003.1"/>
</dbReference>
<sequence length="527" mass="60248">MSLIQIQNLTFQYDTSHENIFEDVSLSLDTDWRLGFVGRNGRGKTTFLNLLLGRYRYSGSIQASVSFDYFPFPIEDESMIALRVLKEAVAPFERWEREMEEALEQGDIDRYGQLQERYLAQDGYQIEELLAREVSRLSVDPEVLERPFCTLSGGERTKCCLAALFLKKERFLLIDEPTNHLDSEGRRVVANYLSGKRGFILVSHDRALLDGAVDHILSLNRRSIELQRGNYQSFRENRRRQDEYELARDEALRREIDRLSAAAKGTASWSNALEKTKYGHYNSGLKVDRGYIGHKSAKMMKRAKVIEARQQRQIEEKESLLQDLEESEELALSPLRYPSQRLLEARELSVGYGSQPLFTGLNFTLGRGERIALCGRNGCGKSSVLRLLLGEAVPHTGALQPGSGLVVSYVPQDTSFLRGSLRGYARDEGVDESLFLAILRKLGFSRTQFQKELSCYSEGQKKKVLLARSLCQRAHLYVWDEPLNYLDIPSREQIEELLGRYQPAMLLVEHDERFLENIGARRVPVGE</sequence>
<dbReference type="InterPro" id="IPR051309">
    <property type="entry name" value="ABCF_ATPase"/>
</dbReference>
<protein>
    <submittedName>
        <fullName evidence="4">Lincosamide and streptogramin A transport system ATP-binding/permease protein</fullName>
    </submittedName>
</protein>
<evidence type="ECO:0000256" key="1">
    <source>
        <dbReference type="ARBA" id="ARBA00022741"/>
    </source>
</evidence>
<gene>
    <name evidence="4" type="ORF">EDD78_10348</name>
</gene>
<evidence type="ECO:0000259" key="3">
    <source>
        <dbReference type="PROSITE" id="PS50893"/>
    </source>
</evidence>
<reference evidence="4 5" key="1">
    <citation type="submission" date="2019-03" db="EMBL/GenBank/DDBJ databases">
        <title>Genomic Encyclopedia of Type Strains, Phase IV (KMG-IV): sequencing the most valuable type-strain genomes for metagenomic binning, comparative biology and taxonomic classification.</title>
        <authorList>
            <person name="Goeker M."/>
        </authorList>
    </citation>
    <scope>NUCLEOTIDE SEQUENCE [LARGE SCALE GENOMIC DNA]</scope>
    <source>
        <strain evidence="4 5">DSM 100433</strain>
    </source>
</reference>
<dbReference type="Gene3D" id="3.40.50.300">
    <property type="entry name" value="P-loop containing nucleotide triphosphate hydrolases"/>
    <property type="match status" value="2"/>
</dbReference>
<dbReference type="PANTHER" id="PTHR42855:SF2">
    <property type="entry name" value="DRUG RESISTANCE ABC TRANSPORTER,ATP-BINDING PROTEIN"/>
    <property type="match status" value="1"/>
</dbReference>
<dbReference type="PANTHER" id="PTHR42855">
    <property type="entry name" value="ABC TRANSPORTER ATP-BINDING SUBUNIT"/>
    <property type="match status" value="1"/>
</dbReference>
<dbReference type="SMART" id="SM00382">
    <property type="entry name" value="AAA"/>
    <property type="match status" value="2"/>
</dbReference>
<dbReference type="PROSITE" id="PS50893">
    <property type="entry name" value="ABC_TRANSPORTER_2"/>
    <property type="match status" value="2"/>
</dbReference>
<proteinExistence type="predicted"/>
<evidence type="ECO:0000313" key="4">
    <source>
        <dbReference type="EMBL" id="TCL44011.1"/>
    </source>
</evidence>
<name>A0A9X8UJY1_9FIRM</name>
<dbReference type="CDD" id="cd03221">
    <property type="entry name" value="ABCF_EF-3"/>
    <property type="match status" value="2"/>
</dbReference>
<organism evidence="4 5">
    <name type="scientific">Harryflintia acetispora</name>
    <dbReference type="NCBI Taxonomy" id="1849041"/>
    <lineage>
        <taxon>Bacteria</taxon>
        <taxon>Bacillati</taxon>
        <taxon>Bacillota</taxon>
        <taxon>Clostridia</taxon>
        <taxon>Eubacteriales</taxon>
        <taxon>Oscillospiraceae</taxon>
        <taxon>Harryflintia</taxon>
    </lineage>
</organism>
<feature type="domain" description="ABC transporter" evidence="3">
    <location>
        <begin position="4"/>
        <end position="246"/>
    </location>
</feature>
<dbReference type="EMBL" id="SLUK01000003">
    <property type="protein sequence ID" value="TCL44011.1"/>
    <property type="molecule type" value="Genomic_DNA"/>
</dbReference>
<keyword evidence="2 4" id="KW-0067">ATP-binding</keyword>
<keyword evidence="5" id="KW-1185">Reference proteome</keyword>
<evidence type="ECO:0000256" key="2">
    <source>
        <dbReference type="ARBA" id="ARBA00022840"/>
    </source>
</evidence>
<dbReference type="InterPro" id="IPR003593">
    <property type="entry name" value="AAA+_ATPase"/>
</dbReference>
<dbReference type="FunFam" id="3.40.50.300:FF:000011">
    <property type="entry name" value="Putative ABC transporter ATP-binding component"/>
    <property type="match status" value="1"/>
</dbReference>
<dbReference type="SUPFAM" id="SSF52540">
    <property type="entry name" value="P-loop containing nucleoside triphosphate hydrolases"/>
    <property type="match status" value="2"/>
</dbReference>
<dbReference type="GO" id="GO:0005524">
    <property type="term" value="F:ATP binding"/>
    <property type="evidence" value="ECO:0007669"/>
    <property type="project" value="UniProtKB-KW"/>
</dbReference>
<dbReference type="GO" id="GO:0016887">
    <property type="term" value="F:ATP hydrolysis activity"/>
    <property type="evidence" value="ECO:0007669"/>
    <property type="project" value="InterPro"/>
</dbReference>
<feature type="domain" description="ABC transporter" evidence="3">
    <location>
        <begin position="343"/>
        <end position="527"/>
    </location>
</feature>
<comment type="caution">
    <text evidence="4">The sequence shown here is derived from an EMBL/GenBank/DDBJ whole genome shotgun (WGS) entry which is preliminary data.</text>
</comment>
<accession>A0A9X8UJY1</accession>
<dbReference type="NCBIfam" id="NF000355">
    <property type="entry name" value="ribo_prot_ABC_F"/>
    <property type="match status" value="1"/>
</dbReference>
<keyword evidence="1" id="KW-0547">Nucleotide-binding</keyword>